<sequence length="316" mass="34608">MSEIPTGNKPPRESIGTGRRRFLKLAGTSTLASILAACGLRPPSTPDIGIGGSPGNTEKSKSPQNPRVLKEAKRLADNPSEMSNRLEAMSAEAKKRTVQILFESGRKYDQSISAEYTDNSGGTGVVLFEDDNKAVILTAKHVVSPEKEEDKFYWAKIILNKFHEGMKQVVIDDPYKWIDKPIMHPELDLAIVVINKDPDNPFSMTGGVEYPELTEINPGDNAQMLIYPLDVTTKYIPYDKVTIANPDPDLNSLTPESVFVDEFKTPSGIGGSGAGLWKEGILGGVHVKGKLSGYLHVIRISKVTDWLDGVRNLKGF</sequence>
<feature type="region of interest" description="Disordered" evidence="1">
    <location>
        <begin position="40"/>
        <end position="67"/>
    </location>
</feature>
<evidence type="ECO:0008006" key="4">
    <source>
        <dbReference type="Google" id="ProtNLM"/>
    </source>
</evidence>
<dbReference type="STRING" id="1618443.UV73_C0008G0048"/>
<comment type="caution">
    <text evidence="2">The sequence shown here is derived from an EMBL/GenBank/DDBJ whole genome shotgun (WGS) entry which is preliminary data.</text>
</comment>
<dbReference type="AlphaFoldDB" id="A0A0G1GF86"/>
<dbReference type="Proteomes" id="UP000034894">
    <property type="component" value="Unassembled WGS sequence"/>
</dbReference>
<evidence type="ECO:0000256" key="1">
    <source>
        <dbReference type="SAM" id="MobiDB-lite"/>
    </source>
</evidence>
<reference evidence="2 3" key="1">
    <citation type="journal article" date="2015" name="Nature">
        <title>rRNA introns, odd ribosomes, and small enigmatic genomes across a large radiation of phyla.</title>
        <authorList>
            <person name="Brown C.T."/>
            <person name="Hug L.A."/>
            <person name="Thomas B.C."/>
            <person name="Sharon I."/>
            <person name="Castelle C.J."/>
            <person name="Singh A."/>
            <person name="Wilkins M.J."/>
            <person name="Williams K.H."/>
            <person name="Banfield J.F."/>
        </authorList>
    </citation>
    <scope>NUCLEOTIDE SEQUENCE [LARGE SCALE GENOMIC DNA]</scope>
</reference>
<organism evidence="2 3">
    <name type="scientific">Candidatus Gottesmanbacteria bacterium GW2011_GWA2_43_14</name>
    <dbReference type="NCBI Taxonomy" id="1618443"/>
    <lineage>
        <taxon>Bacteria</taxon>
        <taxon>Candidatus Gottesmaniibacteriota</taxon>
    </lineage>
</organism>
<dbReference type="InterPro" id="IPR006311">
    <property type="entry name" value="TAT_signal"/>
</dbReference>
<dbReference type="EMBL" id="LCFP01000008">
    <property type="protein sequence ID" value="KKS97528.1"/>
    <property type="molecule type" value="Genomic_DNA"/>
</dbReference>
<protein>
    <recommendedName>
        <fullName evidence="4">Serine protease</fullName>
    </recommendedName>
</protein>
<dbReference type="SUPFAM" id="SSF50494">
    <property type="entry name" value="Trypsin-like serine proteases"/>
    <property type="match status" value="1"/>
</dbReference>
<dbReference type="Gene3D" id="2.40.10.10">
    <property type="entry name" value="Trypsin-like serine proteases"/>
    <property type="match status" value="1"/>
</dbReference>
<proteinExistence type="predicted"/>
<name>A0A0G1GF86_9BACT</name>
<dbReference type="InterPro" id="IPR009003">
    <property type="entry name" value="Peptidase_S1_PA"/>
</dbReference>
<evidence type="ECO:0000313" key="3">
    <source>
        <dbReference type="Proteomes" id="UP000034894"/>
    </source>
</evidence>
<accession>A0A0G1GF86</accession>
<dbReference type="PROSITE" id="PS51318">
    <property type="entry name" value="TAT"/>
    <property type="match status" value="1"/>
</dbReference>
<dbReference type="InterPro" id="IPR043504">
    <property type="entry name" value="Peptidase_S1_PA_chymotrypsin"/>
</dbReference>
<gene>
    <name evidence="2" type="ORF">UV73_C0008G0048</name>
</gene>
<evidence type="ECO:0000313" key="2">
    <source>
        <dbReference type="EMBL" id="KKS97528.1"/>
    </source>
</evidence>